<organism evidence="7">
    <name type="scientific">Caldilineaceae bacterium SB0664_bin_27</name>
    <dbReference type="NCBI Taxonomy" id="2605260"/>
    <lineage>
        <taxon>Bacteria</taxon>
        <taxon>Bacillati</taxon>
        <taxon>Chloroflexota</taxon>
        <taxon>Caldilineae</taxon>
        <taxon>Caldilineales</taxon>
        <taxon>Caldilineaceae</taxon>
    </lineage>
</organism>
<evidence type="ECO:0000256" key="4">
    <source>
        <dbReference type="ARBA" id="ARBA00022747"/>
    </source>
</evidence>
<evidence type="ECO:0000313" key="7">
    <source>
        <dbReference type="EMBL" id="MXY95350.1"/>
    </source>
</evidence>
<dbReference type="InterPro" id="IPR002052">
    <property type="entry name" value="DNA_methylase_N6_adenine_CS"/>
</dbReference>
<keyword evidence="4" id="KW-0680">Restriction system</keyword>
<dbReference type="GO" id="GO:0032259">
    <property type="term" value="P:methylation"/>
    <property type="evidence" value="ECO:0007669"/>
    <property type="project" value="UniProtKB-KW"/>
</dbReference>
<dbReference type="PRINTS" id="PR00507">
    <property type="entry name" value="N12N6MTFRASE"/>
</dbReference>
<dbReference type="GO" id="GO:0009007">
    <property type="term" value="F:site-specific DNA-methyltransferase (adenine-specific) activity"/>
    <property type="evidence" value="ECO:0007669"/>
    <property type="project" value="UniProtKB-EC"/>
</dbReference>
<evidence type="ECO:0000256" key="5">
    <source>
        <dbReference type="ARBA" id="ARBA00047942"/>
    </source>
</evidence>
<dbReference type="InterPro" id="IPR003356">
    <property type="entry name" value="DNA_methylase_A-5"/>
</dbReference>
<accession>A0A6B0YWA2</accession>
<evidence type="ECO:0000256" key="2">
    <source>
        <dbReference type="ARBA" id="ARBA00022603"/>
    </source>
</evidence>
<comment type="caution">
    <text evidence="7">The sequence shown here is derived from an EMBL/GenBank/DDBJ whole genome shotgun (WGS) entry which is preliminary data.</text>
</comment>
<dbReference type="Pfam" id="PF02384">
    <property type="entry name" value="N6_Mtase"/>
    <property type="match status" value="1"/>
</dbReference>
<dbReference type="InterPro" id="IPR029063">
    <property type="entry name" value="SAM-dependent_MTases_sf"/>
</dbReference>
<dbReference type="GO" id="GO:0008170">
    <property type="term" value="F:N-methyltransferase activity"/>
    <property type="evidence" value="ECO:0007669"/>
    <property type="project" value="InterPro"/>
</dbReference>
<protein>
    <recommendedName>
        <fullName evidence="1">site-specific DNA-methyltransferase (adenine-specific)</fullName>
        <ecNumber evidence="1">2.1.1.72</ecNumber>
    </recommendedName>
</protein>
<evidence type="ECO:0000259" key="6">
    <source>
        <dbReference type="Pfam" id="PF02384"/>
    </source>
</evidence>
<name>A0A6B0YWA2_9CHLR</name>
<proteinExistence type="predicted"/>
<dbReference type="EC" id="2.1.1.72" evidence="1"/>
<feature type="domain" description="DNA methylase adenine-specific" evidence="6">
    <location>
        <begin position="291"/>
        <end position="406"/>
    </location>
</feature>
<dbReference type="Gene3D" id="3.40.50.150">
    <property type="entry name" value="Vaccinia Virus protein VP39"/>
    <property type="match status" value="1"/>
</dbReference>
<dbReference type="GO" id="GO:0003677">
    <property type="term" value="F:DNA binding"/>
    <property type="evidence" value="ECO:0007669"/>
    <property type="project" value="InterPro"/>
</dbReference>
<sequence length="997" mass="112334">MTEQNLHQFIQKLLRGHTSNESDVQSDLHAALQLMGYTTAQTEYLTGEGPVDIAIPDQGVFVEAKAPGKVGPELPGSRDNETQLEQLTRYVRAWQDRERDMFESHVDETVCGVLTDGRAWWVWDFTEEPPRRERMLYLREGQESRLETLLRGLGDPNALTIPSAAELALELKPLQDELKSLYERVWDYNESPIPTKRAVWETLLQASGIPPGTGHVEELFVTHTFLVILARVVAGLLANEWTQLPGSEVWEGFPAWVGEDGNPDGEKWVHSLYNFNALYDWRSAPGDLLRDLYMEMVDKSQRKVFGEYYTPDWVAAELASRVLDDKWLADATEKALSDGASAESLSGTGVLDPACGSGTFLFHAARRILTHLEKDTYLQDKARADAVVRLVHGLDIHPVAVEMARATLLSALPAAPTDGRMALQIFQGDALRVQRQAGAGLFREGGKYLLMSTKGKSIPLPLAFLKRGDRIKSVQDFVGSADKGDPLPVHLTYGLDRDDKEELAAAHNSLTVVCCEEGNSIWGWYILNTMAPFLLAERKVDRILANPPWVRLSEIQDRERKQEMTDLAQDLVLWTGGQRATGFDIAQLFVVRCCELYLPSPDTQHWGGRAAWLVNAASMRTGTWKRFRDLPHMRNAQYLDFSSVREKPFHGADCAAWLVGEGNSRVSRQRLVMRSPVDRIRRQDAWETVASKACWEDMPDPPPESPSAWLDDNGKPLARNGATLFPKVLVCIQSERELDGDRSVIVTEKSNKGTWKSIPPRKGEVPRAWIRDVVFANDLLPFALRPQVSRMLLPVDDTGKWDPACDKHPFWQQLEKLYVQRRGKGKTTPATLKARLDRHAQLRKQFPLPDRPIWVVYNGSGAALRAARFKDMIVEHGCYRVAASSPNEAAFLVALLNADCMQDRLHATMETDRHFDTHFWRKLPLPRLDVNRQDHQALVRLAVRCEQSVQAWLEEVADVSKGQIALSRDIRLHLTETGLSAELDAAVKDLLSDLDRE</sequence>
<evidence type="ECO:0000256" key="1">
    <source>
        <dbReference type="ARBA" id="ARBA00011900"/>
    </source>
</evidence>
<dbReference type="PANTHER" id="PTHR33841:SF1">
    <property type="entry name" value="DNA METHYLTRANSFERASE A"/>
    <property type="match status" value="1"/>
</dbReference>
<evidence type="ECO:0000256" key="3">
    <source>
        <dbReference type="ARBA" id="ARBA00022679"/>
    </source>
</evidence>
<dbReference type="InterPro" id="IPR050953">
    <property type="entry name" value="N4_N6_ade-DNA_methylase"/>
</dbReference>
<dbReference type="PANTHER" id="PTHR33841">
    <property type="entry name" value="DNA METHYLTRANSFERASE YEEA-RELATED"/>
    <property type="match status" value="1"/>
</dbReference>
<dbReference type="SUPFAM" id="SSF53335">
    <property type="entry name" value="S-adenosyl-L-methionine-dependent methyltransferases"/>
    <property type="match status" value="1"/>
</dbReference>
<comment type="catalytic activity">
    <reaction evidence="5">
        <text>a 2'-deoxyadenosine in DNA + S-adenosyl-L-methionine = an N(6)-methyl-2'-deoxyadenosine in DNA + S-adenosyl-L-homocysteine + H(+)</text>
        <dbReference type="Rhea" id="RHEA:15197"/>
        <dbReference type="Rhea" id="RHEA-COMP:12418"/>
        <dbReference type="Rhea" id="RHEA-COMP:12419"/>
        <dbReference type="ChEBI" id="CHEBI:15378"/>
        <dbReference type="ChEBI" id="CHEBI:57856"/>
        <dbReference type="ChEBI" id="CHEBI:59789"/>
        <dbReference type="ChEBI" id="CHEBI:90615"/>
        <dbReference type="ChEBI" id="CHEBI:90616"/>
        <dbReference type="EC" id="2.1.1.72"/>
    </reaction>
</comment>
<keyword evidence="2 7" id="KW-0489">Methyltransferase</keyword>
<reference evidence="7" key="1">
    <citation type="submission" date="2019-09" db="EMBL/GenBank/DDBJ databases">
        <title>Characterisation of the sponge microbiome using genome-centric metagenomics.</title>
        <authorList>
            <person name="Engelberts J.P."/>
            <person name="Robbins S.J."/>
            <person name="De Goeij J.M."/>
            <person name="Aranda M."/>
            <person name="Bell S.C."/>
            <person name="Webster N.S."/>
        </authorList>
    </citation>
    <scope>NUCLEOTIDE SEQUENCE</scope>
    <source>
        <strain evidence="7">SB0664_bin_27</strain>
    </source>
</reference>
<gene>
    <name evidence="7" type="ORF">F4Y42_18065</name>
</gene>
<keyword evidence="3" id="KW-0808">Transferase</keyword>
<dbReference type="GO" id="GO:0009307">
    <property type="term" value="P:DNA restriction-modification system"/>
    <property type="evidence" value="ECO:0007669"/>
    <property type="project" value="UniProtKB-KW"/>
</dbReference>
<dbReference type="PROSITE" id="PS00092">
    <property type="entry name" value="N6_MTASE"/>
    <property type="match status" value="1"/>
</dbReference>
<dbReference type="EMBL" id="VXRG01000147">
    <property type="protein sequence ID" value="MXY95350.1"/>
    <property type="molecule type" value="Genomic_DNA"/>
</dbReference>
<dbReference type="AlphaFoldDB" id="A0A6B0YWA2"/>